<evidence type="ECO:0000259" key="6">
    <source>
        <dbReference type="PROSITE" id="PS51770"/>
    </source>
</evidence>
<dbReference type="AlphaFoldDB" id="A0A7C9DLH8"/>
<dbReference type="PROSITE" id="PS51770">
    <property type="entry name" value="HOTDOG_ACOT"/>
    <property type="match status" value="2"/>
</dbReference>
<evidence type="ECO:0000256" key="1">
    <source>
        <dbReference type="ARBA" id="ARBA00010458"/>
    </source>
</evidence>
<name>A0A7C9DLH8_OPUST</name>
<keyword evidence="4" id="KW-0809">Transit peptide</keyword>
<feature type="domain" description="HotDog ACOT-type" evidence="6">
    <location>
        <begin position="167"/>
        <end position="281"/>
    </location>
</feature>
<dbReference type="EMBL" id="GISG01140277">
    <property type="protein sequence ID" value="MBA4644846.1"/>
    <property type="molecule type" value="Transcribed_RNA"/>
</dbReference>
<proteinExistence type="inferred from homology"/>
<evidence type="ECO:0000256" key="5">
    <source>
        <dbReference type="SAM" id="MobiDB-lite"/>
    </source>
</evidence>
<dbReference type="EC" id="3.1.2.20" evidence="7"/>
<organism evidence="7">
    <name type="scientific">Opuntia streptacantha</name>
    <name type="common">Prickly pear cactus</name>
    <name type="synonym">Opuntia cardona</name>
    <dbReference type="NCBI Taxonomy" id="393608"/>
    <lineage>
        <taxon>Eukaryota</taxon>
        <taxon>Viridiplantae</taxon>
        <taxon>Streptophyta</taxon>
        <taxon>Embryophyta</taxon>
        <taxon>Tracheophyta</taxon>
        <taxon>Spermatophyta</taxon>
        <taxon>Magnoliopsida</taxon>
        <taxon>eudicotyledons</taxon>
        <taxon>Gunneridae</taxon>
        <taxon>Pentapetalae</taxon>
        <taxon>Caryophyllales</taxon>
        <taxon>Cactineae</taxon>
        <taxon>Cactaceae</taxon>
        <taxon>Opuntioideae</taxon>
        <taxon>Opuntia</taxon>
    </lineage>
</organism>
<feature type="compositionally biased region" description="Polar residues" evidence="5">
    <location>
        <begin position="58"/>
        <end position="71"/>
    </location>
</feature>
<dbReference type="Gene3D" id="3.10.129.10">
    <property type="entry name" value="Hotdog Thioesterase"/>
    <property type="match status" value="2"/>
</dbReference>
<feature type="region of interest" description="Disordered" evidence="5">
    <location>
        <begin position="58"/>
        <end position="107"/>
    </location>
</feature>
<protein>
    <submittedName>
        <fullName evidence="7">Acyl-CoA hydrolase</fullName>
        <ecNumber evidence="7">3.1.2.20</ecNumber>
    </submittedName>
</protein>
<evidence type="ECO:0000313" key="7">
    <source>
        <dbReference type="EMBL" id="MBA4644846.1"/>
    </source>
</evidence>
<dbReference type="GO" id="GO:0006637">
    <property type="term" value="P:acyl-CoA metabolic process"/>
    <property type="evidence" value="ECO:0007669"/>
    <property type="project" value="TreeGrafter"/>
</dbReference>
<feature type="compositionally biased region" description="Low complexity" evidence="5">
    <location>
        <begin position="89"/>
        <end position="102"/>
    </location>
</feature>
<dbReference type="FunFam" id="3.10.129.10:FF:000023">
    <property type="entry name" value="Acyl-coenzyme A thioesterase 9, mitochondrial"/>
    <property type="match status" value="1"/>
</dbReference>
<dbReference type="InterPro" id="IPR029069">
    <property type="entry name" value="HotDog_dom_sf"/>
</dbReference>
<dbReference type="PANTHER" id="PTHR12655">
    <property type="entry name" value="ACYL-COA THIOESTERASE"/>
    <property type="match status" value="1"/>
</dbReference>
<dbReference type="InterPro" id="IPR033120">
    <property type="entry name" value="HOTDOG_ACOT"/>
</dbReference>
<reference evidence="7" key="1">
    <citation type="journal article" date="2013" name="J. Plant Res.">
        <title>Effect of fungi and light on seed germination of three Opuntia species from semiarid lands of central Mexico.</title>
        <authorList>
            <person name="Delgado-Sanchez P."/>
            <person name="Jimenez-Bremont J.F."/>
            <person name="Guerrero-Gonzalez Mde L."/>
            <person name="Flores J."/>
        </authorList>
    </citation>
    <scope>NUCLEOTIDE SEQUENCE</scope>
    <source>
        <tissue evidence="7">Cladode</tissue>
    </source>
</reference>
<sequence length="506" mass="56835">MQLAGNFTVDSTLTMNHLIKQSSILLSNPKIHRRFTSSCSQTLVSLFFSPHSFRYDPSQASHLSQSSNPLSPISIDPTPLNPTRIRTFSTAKSDPSSSSNSSEPIDAGSSIRIPVSLWPGVYHSPVTNALWEARSSIFEKGVDGAEAVGFSEDGLVSKTPSQSRTCIEYKFSSDYVLREQYRNPWNRIRMGKLVEDLDALAGTISYKHCYYNDRMQRSLILVTASVDKILLKKPILIDTDLSIIGAVTWVGRSSMEMQLEVLQCSQVALVANFTFVARDAETGKSAPINQISPETEQEKLLWEQAEAKNKMRKMKRAEQKNETDSQKTAKINELLAEGRIFEDLPALADRDSILIRDTCLQSSIVCQPQQRNIHGRIFGGFLMRKAFELAFSTVYTFAGVAPRFVEVDHVDFIRPVDVGNFLRMKSSVLYTELHDPLRPLINVEVVAHVTRPELRTSEVSNKFYFTFTVDEEAVKNGLKIRSVLPATEEEARRVIDRMDAEHSDDG</sequence>
<accession>A0A7C9DLH8</accession>
<dbReference type="GO" id="GO:0047617">
    <property type="term" value="F:fatty acyl-CoA hydrolase activity"/>
    <property type="evidence" value="ECO:0007669"/>
    <property type="project" value="UniProtKB-EC"/>
</dbReference>
<reference evidence="7" key="2">
    <citation type="submission" date="2020-07" db="EMBL/GenBank/DDBJ databases">
        <authorList>
            <person name="Vera ALvarez R."/>
            <person name="Arias-Moreno D.M."/>
            <person name="Jimenez-Jacinto V."/>
            <person name="Jimenez-Bremont J.F."/>
            <person name="Swaminathan K."/>
            <person name="Moose S.P."/>
            <person name="Guerrero-Gonzalez M.L."/>
            <person name="Marino-Ramirez L."/>
            <person name="Landsman D."/>
            <person name="Rodriguez-Kessler M."/>
            <person name="Delgado-Sanchez P."/>
        </authorList>
    </citation>
    <scope>NUCLEOTIDE SEQUENCE</scope>
    <source>
        <tissue evidence="7">Cladode</tissue>
    </source>
</reference>
<evidence type="ECO:0000256" key="4">
    <source>
        <dbReference type="ARBA" id="ARBA00022946"/>
    </source>
</evidence>
<keyword evidence="2" id="KW-0677">Repeat</keyword>
<evidence type="ECO:0000256" key="3">
    <source>
        <dbReference type="ARBA" id="ARBA00022801"/>
    </source>
</evidence>
<dbReference type="PANTHER" id="PTHR12655:SF3">
    <property type="entry name" value="ACYL-COENZYME A THIOESTERASE 9, MITOCHONDRIAL-LIKE ISOFORM X1"/>
    <property type="match status" value="1"/>
</dbReference>
<dbReference type="SUPFAM" id="SSF54637">
    <property type="entry name" value="Thioesterase/thiol ester dehydrase-isomerase"/>
    <property type="match status" value="2"/>
</dbReference>
<evidence type="ECO:0000256" key="2">
    <source>
        <dbReference type="ARBA" id="ARBA00022737"/>
    </source>
</evidence>
<feature type="domain" description="HotDog ACOT-type" evidence="6">
    <location>
        <begin position="356"/>
        <end position="473"/>
    </location>
</feature>
<comment type="similarity">
    <text evidence="1">Belongs to the acyl coenzyme A hydrolase family.</text>
</comment>
<dbReference type="CDD" id="cd03442">
    <property type="entry name" value="BFIT_BACH"/>
    <property type="match status" value="2"/>
</dbReference>
<keyword evidence="3 7" id="KW-0378">Hydrolase</keyword>